<dbReference type="Gene3D" id="1.10.510.10">
    <property type="entry name" value="Transferase(Phosphotransferase) domain 1"/>
    <property type="match status" value="1"/>
</dbReference>
<feature type="repeat" description="WD" evidence="10">
    <location>
        <begin position="1001"/>
        <end position="1042"/>
    </location>
</feature>
<feature type="region of interest" description="Disordered" evidence="12">
    <location>
        <begin position="277"/>
        <end position="327"/>
    </location>
</feature>
<dbReference type="HAMAP" id="MF_03037">
    <property type="entry name" value="ciao1"/>
    <property type="match status" value="1"/>
</dbReference>
<evidence type="ECO:0000259" key="13">
    <source>
        <dbReference type="PROSITE" id="PS50011"/>
    </source>
</evidence>
<dbReference type="Pfam" id="PF00069">
    <property type="entry name" value="Pkinase"/>
    <property type="match status" value="1"/>
</dbReference>
<dbReference type="GO" id="GO:0016226">
    <property type="term" value="P:iron-sulfur cluster assembly"/>
    <property type="evidence" value="ECO:0007669"/>
    <property type="project" value="UniProtKB-UniRule"/>
</dbReference>
<comment type="caution">
    <text evidence="14">The sequence shown here is derived from an EMBL/GenBank/DDBJ whole genome shotgun (WGS) entry which is preliminary data.</text>
</comment>
<comment type="subcellular location">
    <subcellularLocation>
        <location evidence="1">Cytoplasmic vesicle</location>
        <location evidence="1">Autophagosome</location>
    </subcellularLocation>
</comment>
<keyword evidence="4" id="KW-0677">Repeat</keyword>
<dbReference type="FunFam" id="2.130.10.10:FF:000136">
    <property type="entry name" value="Probable cytosolic iron-sulfur protein assembly protein CIAO1"/>
    <property type="match status" value="1"/>
</dbReference>
<feature type="region of interest" description="Disordered" evidence="12">
    <location>
        <begin position="473"/>
        <end position="501"/>
    </location>
</feature>
<dbReference type="EMBL" id="CAJOBC010000080">
    <property type="protein sequence ID" value="CAF3532613.1"/>
    <property type="molecule type" value="Genomic_DNA"/>
</dbReference>
<dbReference type="PROSITE" id="PS00108">
    <property type="entry name" value="PROTEIN_KINASE_ST"/>
    <property type="match status" value="1"/>
</dbReference>
<evidence type="ECO:0000256" key="6">
    <source>
        <dbReference type="ARBA" id="ARBA00022777"/>
    </source>
</evidence>
<protein>
    <recommendedName>
        <fullName evidence="9">Probable cytosolic iron-sulfur protein assembly protein CIAO1 homolog</fullName>
    </recommendedName>
</protein>
<comment type="function">
    <text evidence="9">Essential component of the cytosolic iron-sulfur (Fe/S) protein assembly machinery. Required for the maturation of extramitochondrial Fe/S proteins.</text>
</comment>
<feature type="repeat" description="WD" evidence="10">
    <location>
        <begin position="1205"/>
        <end position="1247"/>
    </location>
</feature>
<feature type="repeat" description="WD" evidence="10">
    <location>
        <begin position="1047"/>
        <end position="1078"/>
    </location>
</feature>
<dbReference type="SUPFAM" id="SSF50978">
    <property type="entry name" value="WD40 repeat-like"/>
    <property type="match status" value="1"/>
</dbReference>
<dbReference type="FunFam" id="3.30.200.20:FF:000149">
    <property type="entry name" value="serine/threonine-protein kinase unc-51 isoform X1"/>
    <property type="match status" value="1"/>
</dbReference>
<dbReference type="GO" id="GO:0004674">
    <property type="term" value="F:protein serine/threonine kinase activity"/>
    <property type="evidence" value="ECO:0007669"/>
    <property type="project" value="InterPro"/>
</dbReference>
<reference evidence="14" key="1">
    <citation type="submission" date="2021-02" db="EMBL/GenBank/DDBJ databases">
        <authorList>
            <person name="Nowell W R."/>
        </authorList>
    </citation>
    <scope>NUCLEOTIDE SEQUENCE</scope>
</reference>
<evidence type="ECO:0000256" key="10">
    <source>
        <dbReference type="PROSITE-ProRule" id="PRU00221"/>
    </source>
</evidence>
<feature type="domain" description="Protein kinase" evidence="13">
    <location>
        <begin position="10"/>
        <end position="275"/>
    </location>
</feature>
<keyword evidence="7 11" id="KW-0067">ATP-binding</keyword>
<dbReference type="GO" id="GO:0048675">
    <property type="term" value="P:axon extension"/>
    <property type="evidence" value="ECO:0007669"/>
    <property type="project" value="TreeGrafter"/>
</dbReference>
<dbReference type="GO" id="GO:0005524">
    <property type="term" value="F:ATP binding"/>
    <property type="evidence" value="ECO:0007669"/>
    <property type="project" value="UniProtKB-UniRule"/>
</dbReference>
<keyword evidence="2 10" id="KW-0853">WD repeat</keyword>
<dbReference type="GO" id="GO:0005829">
    <property type="term" value="C:cytosol"/>
    <property type="evidence" value="ECO:0007669"/>
    <property type="project" value="TreeGrafter"/>
</dbReference>
<dbReference type="EMBL" id="CAJNOQ010000080">
    <property type="protein sequence ID" value="CAF0752728.1"/>
    <property type="molecule type" value="Genomic_DNA"/>
</dbReference>
<dbReference type="Gene3D" id="3.30.200.20">
    <property type="entry name" value="Phosphorylase Kinase, domain 1"/>
    <property type="match status" value="1"/>
</dbReference>
<dbReference type="InterPro" id="IPR028608">
    <property type="entry name" value="CIAO1/Cia1"/>
</dbReference>
<organism evidence="14 16">
    <name type="scientific">Didymodactylos carnosus</name>
    <dbReference type="NCBI Taxonomy" id="1234261"/>
    <lineage>
        <taxon>Eukaryota</taxon>
        <taxon>Metazoa</taxon>
        <taxon>Spiralia</taxon>
        <taxon>Gnathifera</taxon>
        <taxon>Rotifera</taxon>
        <taxon>Eurotatoria</taxon>
        <taxon>Bdelloidea</taxon>
        <taxon>Philodinida</taxon>
        <taxon>Philodinidae</taxon>
        <taxon>Didymodactylos</taxon>
    </lineage>
</organism>
<evidence type="ECO:0000256" key="12">
    <source>
        <dbReference type="SAM" id="MobiDB-lite"/>
    </source>
</evidence>
<feature type="region of interest" description="Disordered" evidence="12">
    <location>
        <begin position="556"/>
        <end position="584"/>
    </location>
</feature>
<feature type="repeat" description="WD" evidence="10">
    <location>
        <begin position="1091"/>
        <end position="1123"/>
    </location>
</feature>
<gene>
    <name evidence="14" type="ORF">GPM918_LOCUS931</name>
    <name evidence="15" type="ORF">SRO942_LOCUS931</name>
</gene>
<dbReference type="InterPro" id="IPR015943">
    <property type="entry name" value="WD40/YVTN_repeat-like_dom_sf"/>
</dbReference>
<dbReference type="GO" id="GO:0061709">
    <property type="term" value="P:reticulophagy"/>
    <property type="evidence" value="ECO:0007669"/>
    <property type="project" value="TreeGrafter"/>
</dbReference>
<dbReference type="PROSITE" id="PS00107">
    <property type="entry name" value="PROTEIN_KINASE_ATP"/>
    <property type="match status" value="1"/>
</dbReference>
<evidence type="ECO:0000256" key="11">
    <source>
        <dbReference type="PROSITE-ProRule" id="PRU10141"/>
    </source>
</evidence>
<feature type="compositionally biased region" description="Basic and acidic residues" evidence="12">
    <location>
        <begin position="473"/>
        <end position="484"/>
    </location>
</feature>
<evidence type="ECO:0000256" key="7">
    <source>
        <dbReference type="ARBA" id="ARBA00022840"/>
    </source>
</evidence>
<evidence type="ECO:0000256" key="5">
    <source>
        <dbReference type="ARBA" id="ARBA00022741"/>
    </source>
</evidence>
<dbReference type="OrthoDB" id="284782at2759"/>
<dbReference type="PROSITE" id="PS50082">
    <property type="entry name" value="WD_REPEATS_2"/>
    <property type="match status" value="6"/>
</dbReference>
<feature type="binding site" evidence="11">
    <location>
        <position position="40"/>
    </location>
    <ligand>
        <name>ATP</name>
        <dbReference type="ChEBI" id="CHEBI:30616"/>
    </ligand>
</feature>
<dbReference type="PROSITE" id="PS50011">
    <property type="entry name" value="PROTEIN_KINASE_DOM"/>
    <property type="match status" value="1"/>
</dbReference>
<dbReference type="InterPro" id="IPR022708">
    <property type="entry name" value="Atg1-like_tMIT"/>
</dbReference>
<dbReference type="SMART" id="SM00320">
    <property type="entry name" value="WD40"/>
    <property type="match status" value="7"/>
</dbReference>
<dbReference type="PROSITE" id="PS50294">
    <property type="entry name" value="WD_REPEATS_REGION"/>
    <property type="match status" value="4"/>
</dbReference>
<evidence type="ECO:0000313" key="16">
    <source>
        <dbReference type="Proteomes" id="UP000663829"/>
    </source>
</evidence>
<evidence type="ECO:0000256" key="3">
    <source>
        <dbReference type="ARBA" id="ARBA00022679"/>
    </source>
</evidence>
<comment type="similarity">
    <text evidence="9">Belongs to the WD repeat CIA1 family.</text>
</comment>
<evidence type="ECO:0000256" key="1">
    <source>
        <dbReference type="ARBA" id="ARBA00004419"/>
    </source>
</evidence>
<dbReference type="Proteomes" id="UP000681722">
    <property type="component" value="Unassembled WGS sequence"/>
</dbReference>
<dbReference type="FunFam" id="1.10.510.10:FF:000493">
    <property type="entry name" value="serine/threonine-protein kinase unc-51 isoform X2"/>
    <property type="match status" value="1"/>
</dbReference>
<name>A0A813PML7_9BILA</name>
<dbReference type="GO" id="GO:0000045">
    <property type="term" value="P:autophagosome assembly"/>
    <property type="evidence" value="ECO:0007669"/>
    <property type="project" value="TreeGrafter"/>
</dbReference>
<dbReference type="Gene3D" id="2.130.10.10">
    <property type="entry name" value="YVTN repeat-like/Quinoprotein amine dehydrogenase"/>
    <property type="match status" value="1"/>
</dbReference>
<keyword evidence="6" id="KW-0418">Kinase</keyword>
<dbReference type="SMART" id="SM00220">
    <property type="entry name" value="S_TKc"/>
    <property type="match status" value="1"/>
</dbReference>
<dbReference type="PROSITE" id="PS00678">
    <property type="entry name" value="WD_REPEATS_1"/>
    <property type="match status" value="1"/>
</dbReference>
<evidence type="ECO:0000313" key="14">
    <source>
        <dbReference type="EMBL" id="CAF0752728.1"/>
    </source>
</evidence>
<dbReference type="GO" id="GO:0034727">
    <property type="term" value="P:piecemeal microautophagy of the nucleus"/>
    <property type="evidence" value="ECO:0007669"/>
    <property type="project" value="TreeGrafter"/>
</dbReference>
<dbReference type="GO" id="GO:0005776">
    <property type="term" value="C:autophagosome"/>
    <property type="evidence" value="ECO:0007669"/>
    <property type="project" value="UniProtKB-SubCell"/>
</dbReference>
<dbReference type="InterPro" id="IPR036322">
    <property type="entry name" value="WD40_repeat_dom_sf"/>
</dbReference>
<dbReference type="SUPFAM" id="SSF56112">
    <property type="entry name" value="Protein kinase-like (PK-like)"/>
    <property type="match status" value="1"/>
</dbReference>
<comment type="function">
    <text evidence="8">Key component of the cytosolic iron-sulfur protein assembly (CIA) complex, a multiprotein complex that mediates the incorporation of iron-sulfur cluster into extramitochondrial Fe/S proteins. As a CIA complex component, interacts specifically with CIAO2A or CIAO2B and MMS19 to assist different branches of iron-sulfur protein assembly, depending of its interactors. The complex CIAO1:CIAO2B:MMS19 binds to and facilitates the assembly of most cytosolic-nuclear Fe/S proteins. CIAO1:CIAO2A specifically matures ACO1 and stabilizes IREB2. Seems to specifically modulate the transactivation activity of WT1. As part of the mitotic spindle-associated MMXD complex it may play a role in chromosome segregation.</text>
</comment>
<feature type="repeat" description="WD" evidence="10">
    <location>
        <begin position="910"/>
        <end position="941"/>
    </location>
</feature>
<evidence type="ECO:0000256" key="2">
    <source>
        <dbReference type="ARBA" id="ARBA00022574"/>
    </source>
</evidence>
<sequence>MPETIGDYQYSKRDLIGHGAFAIVFLGRSTINSDQKVAIKQITKKSLAKSQSLLEKEIKILKELTKLKHENLVALLDCKESQNNVYLVMEYCNGGDLAEYLQQKGTLSEDTIAMFFRQIAAAIRACHENNVVHRDLKPQNILLCYKNKENPQVTEITLKIADFGFARFLQDGVMAGTLCGSPMYMAPEVIRSLQYDAKADLWSVGTIIYQCLTGKAPFQAQTPQALKQFYERNTILSPAIPSSTSPELANLLLRLLKRNPRERIAYDEFFHHPFLRRSQPVDMPQSRQATSTPPGDAMVPRQFPRQIDPIPEYEPTTTTQQTPSANLARASSPVSINITSTNLHKSLVKRSLNAVYNEYNKRTSPPSATPVLNPSAKTDDFVLIPEHVAVEKSLTANHTSFAQLPRDNRTMKQQRTLSEGILCSKEPARPDNLALDAIENIPDNKAISLTPKDGHSYSASQPIPVPSQVENYEKMQEESRERAKSVGGTGASPTGSPYGERRTSIDRLRQASIASSNSDLANSISPPAVRFTVDTPSSPISFASNAALRRHTIATPPPSRAIQSSHSNNSLTQLQQNQKTTATTITADTSPLKTRFSYQKFNTVGTLTTDLDTRPDRFFEQENTTPVFFTTNFDQGANNNGNTNNNGAMYQYQRQTVNTIFGDSAPEGNYYEPQKITDDSLMDNDHNDTLDKLQFILQLVDYILTLASSRSSLLTESLTYNNKYNINNNKTTSNRPKMDRLSIVDDLYKRAEQLTLYVKAMHFLSSAICLARDTIKSKKLYPSTTVRQAVRDLNNKFKHCLVICKELSRQEELQTRNELKGVTLTADKLLYLHAIDLCLNAAALEFFGKPEDCVGPYTEAQVLFHSLCQQASSDCDKLILRGYREAVERRLHCLQHQGLIMSQLQEIVCIQAHEDRIWCVAWNPSGTMLASCGSDRLIKLWGKQGEQTWVCRTTIEDGHSRSIRYIAWSYCGNRFASAGFDLKTCIWERQDQEEFVLQTTLEGHENEVKCVAFSRSGLYLATCGRDKSVWIWEVNEEEIDFACAAVLTTHTQDVKHITWHPHKDLLASCSYDDTIKMFTEDGDDWSCSTSLEGHTSTVWSCDFDVTGKRLVSCSDDKTIKIWQSYDKNNQEGIRSQNGKYPVWKCTCTISGCHTQSIYDVKWCHLTGLIATSCGDNGIRIFEETQANEGGDTKNVSSFNLIQENKQAHTQDVNCIAFHPKQSGILASCSDDGTIKLWKIEQTMNISL</sequence>
<dbReference type="InterPro" id="IPR019775">
    <property type="entry name" value="WD40_repeat_CS"/>
</dbReference>
<dbReference type="InterPro" id="IPR045269">
    <property type="entry name" value="Atg1-like"/>
</dbReference>
<evidence type="ECO:0000256" key="4">
    <source>
        <dbReference type="ARBA" id="ARBA00022737"/>
    </source>
</evidence>
<evidence type="ECO:0000256" key="9">
    <source>
        <dbReference type="HAMAP-Rule" id="MF_03037"/>
    </source>
</evidence>
<dbReference type="GO" id="GO:0097361">
    <property type="term" value="C:cytosolic [4Fe-4S] assembly targeting complex"/>
    <property type="evidence" value="ECO:0007669"/>
    <property type="project" value="InterPro"/>
</dbReference>
<evidence type="ECO:0000256" key="8">
    <source>
        <dbReference type="ARBA" id="ARBA00060126"/>
    </source>
</evidence>
<dbReference type="PANTHER" id="PTHR24348">
    <property type="entry name" value="SERINE/THREONINE-PROTEIN KINASE UNC-51-RELATED"/>
    <property type="match status" value="1"/>
</dbReference>
<proteinExistence type="inferred from homology"/>
<feature type="compositionally biased region" description="Low complexity" evidence="12">
    <location>
        <begin position="563"/>
        <end position="584"/>
    </location>
</feature>
<dbReference type="GO" id="GO:0034045">
    <property type="term" value="C:phagophore assembly site membrane"/>
    <property type="evidence" value="ECO:0007669"/>
    <property type="project" value="TreeGrafter"/>
</dbReference>
<dbReference type="GO" id="GO:0000422">
    <property type="term" value="P:autophagy of mitochondrion"/>
    <property type="evidence" value="ECO:0007669"/>
    <property type="project" value="TreeGrafter"/>
</dbReference>
<keyword evidence="16" id="KW-1185">Reference proteome</keyword>
<dbReference type="InterPro" id="IPR008271">
    <property type="entry name" value="Ser/Thr_kinase_AS"/>
</dbReference>
<dbReference type="Pfam" id="PF00400">
    <property type="entry name" value="WD40"/>
    <property type="match status" value="7"/>
</dbReference>
<dbReference type="Pfam" id="PF12063">
    <property type="entry name" value="ATG1-like_MIT1"/>
    <property type="match status" value="1"/>
</dbReference>
<keyword evidence="5 11" id="KW-0547">Nucleotide-binding</keyword>
<dbReference type="InterPro" id="IPR011009">
    <property type="entry name" value="Kinase-like_dom_sf"/>
</dbReference>
<dbReference type="Proteomes" id="UP000663829">
    <property type="component" value="Unassembled WGS sequence"/>
</dbReference>
<dbReference type="AlphaFoldDB" id="A0A813PML7"/>
<dbReference type="GO" id="GO:0010508">
    <property type="term" value="P:positive regulation of autophagy"/>
    <property type="evidence" value="ECO:0007669"/>
    <property type="project" value="TreeGrafter"/>
</dbReference>
<dbReference type="CDD" id="cd00200">
    <property type="entry name" value="WD40"/>
    <property type="match status" value="1"/>
</dbReference>
<dbReference type="GO" id="GO:0042594">
    <property type="term" value="P:response to starvation"/>
    <property type="evidence" value="ECO:0007669"/>
    <property type="project" value="TreeGrafter"/>
</dbReference>
<feature type="repeat" description="WD" evidence="10">
    <location>
        <begin position="956"/>
        <end position="997"/>
    </location>
</feature>
<evidence type="ECO:0000313" key="15">
    <source>
        <dbReference type="EMBL" id="CAF3532613.1"/>
    </source>
</evidence>
<dbReference type="InterPro" id="IPR017441">
    <property type="entry name" value="Protein_kinase_ATP_BS"/>
</dbReference>
<keyword evidence="3" id="KW-0808">Transferase</keyword>
<dbReference type="InterPro" id="IPR001680">
    <property type="entry name" value="WD40_rpt"/>
</dbReference>
<dbReference type="InterPro" id="IPR000719">
    <property type="entry name" value="Prot_kinase_dom"/>
</dbReference>
<accession>A0A813PML7</accession>
<dbReference type="PANTHER" id="PTHR24348:SF22">
    <property type="entry name" value="NON-SPECIFIC SERINE_THREONINE PROTEIN KINASE"/>
    <property type="match status" value="1"/>
</dbReference>